<dbReference type="EMBL" id="BDQG01000001">
    <property type="protein sequence ID" value="GAW66692.1"/>
    <property type="molecule type" value="Genomic_DNA"/>
</dbReference>
<protein>
    <submittedName>
        <fullName evidence="1">Redox-active protein</fullName>
    </submittedName>
</protein>
<dbReference type="Proteomes" id="UP000194153">
    <property type="component" value="Unassembled WGS sequence"/>
</dbReference>
<keyword evidence="2" id="KW-1185">Reference proteome</keyword>
<evidence type="ECO:0000313" key="1">
    <source>
        <dbReference type="EMBL" id="GAW66692.1"/>
    </source>
</evidence>
<accession>A0ABQ0MHZ3</accession>
<dbReference type="RefSeq" id="WP_085813026.1">
    <property type="nucleotide sequence ID" value="NZ_BDQG01000001.1"/>
</dbReference>
<dbReference type="Pfam" id="PF09719">
    <property type="entry name" value="C_GCAxxG_C_C"/>
    <property type="match status" value="1"/>
</dbReference>
<name>A0ABQ0MHZ3_9BACT</name>
<organism evidence="1 2">
    <name type="scientific">Geoanaerobacter pelophilus</name>
    <dbReference type="NCBI Taxonomy" id="60036"/>
    <lineage>
        <taxon>Bacteria</taxon>
        <taxon>Pseudomonadati</taxon>
        <taxon>Thermodesulfobacteriota</taxon>
        <taxon>Desulfuromonadia</taxon>
        <taxon>Geobacterales</taxon>
        <taxon>Geobacteraceae</taxon>
        <taxon>Geoanaerobacter</taxon>
    </lineage>
</organism>
<gene>
    <name evidence="1" type="ORF">GPEL0_01r2164</name>
</gene>
<evidence type="ECO:0000313" key="2">
    <source>
        <dbReference type="Proteomes" id="UP000194153"/>
    </source>
</evidence>
<comment type="caution">
    <text evidence="1">The sequence shown here is derived from an EMBL/GenBank/DDBJ whole genome shotgun (WGS) entry which is preliminary data.</text>
</comment>
<dbReference type="NCBIfam" id="NF045669">
    <property type="entry name" value="DVU1555_fam_CGA"/>
    <property type="match status" value="1"/>
</dbReference>
<proteinExistence type="predicted"/>
<reference evidence="2" key="1">
    <citation type="submission" date="2017-05" db="EMBL/GenBank/DDBJ databases">
        <title>Draft genome sequence of Geobacter pelophilus, a iron(III)-reducing bacteria.</title>
        <authorList>
            <person name="Aoyagi T."/>
            <person name="Koike H."/>
            <person name="Morita T."/>
            <person name="Sato Y."/>
            <person name="Habe H."/>
            <person name="Hori T."/>
        </authorList>
    </citation>
    <scope>NUCLEOTIDE SEQUENCE [LARGE SCALE GENOMIC DNA]</scope>
    <source>
        <strain evidence="2">Drf2</strain>
    </source>
</reference>
<sequence length="146" mass="15688">MNDVFLQLIKLKPKGYCCAQLIVMLALKAQGKTNDDLVRSVGGLCFGNWSGEFCGALSGGACVISLYSGKGGEEEAPDERHMTMMGELAGWVREVASREYGGTRCDEILEKYPGHGKCGQIVAETYDKCMEILVSHGFDPAVGSKG</sequence>
<dbReference type="InterPro" id="IPR010181">
    <property type="entry name" value="CGCAxxGCC_motif"/>
</dbReference>